<dbReference type="InterPro" id="IPR017769">
    <property type="entry name" value="PLipase_C_acessory_PlcR"/>
</dbReference>
<dbReference type="EMBL" id="QQAH01000022">
    <property type="protein sequence ID" value="RDD79990.1"/>
    <property type="molecule type" value="Genomic_DNA"/>
</dbReference>
<dbReference type="RefSeq" id="WP_114847138.1">
    <property type="nucleotide sequence ID" value="NZ_JBHSPE010000025.1"/>
</dbReference>
<accession>A0A369UK70</accession>
<gene>
    <name evidence="2" type="primary">plcR</name>
    <name evidence="2" type="ORF">DVJ77_19150</name>
</gene>
<dbReference type="Proteomes" id="UP000253782">
    <property type="component" value="Unassembled WGS sequence"/>
</dbReference>
<name>A0A369UK70_9GAMM</name>
<comment type="caution">
    <text evidence="2">The sequence shown here is derived from an EMBL/GenBank/DDBJ whole genome shotgun (WGS) entry which is preliminary data.</text>
</comment>
<dbReference type="AlphaFoldDB" id="A0A369UK70"/>
<organism evidence="2 3">
    <name type="scientific">Dyella tabacisoli</name>
    <dbReference type="NCBI Taxonomy" id="2282381"/>
    <lineage>
        <taxon>Bacteria</taxon>
        <taxon>Pseudomonadati</taxon>
        <taxon>Pseudomonadota</taxon>
        <taxon>Gammaproteobacteria</taxon>
        <taxon>Lysobacterales</taxon>
        <taxon>Rhodanobacteraceae</taxon>
        <taxon>Dyella</taxon>
    </lineage>
</organism>
<reference evidence="2 3" key="1">
    <citation type="submission" date="2018-07" db="EMBL/GenBank/DDBJ databases">
        <title>Dyella tabacisoli L4-6T, whole genome shotgun sequence.</title>
        <authorList>
            <person name="Zhou X.-K."/>
            <person name="Li W.-J."/>
            <person name="Duan Y.-Q."/>
        </authorList>
    </citation>
    <scope>NUCLEOTIDE SEQUENCE [LARGE SCALE GENOMIC DNA]</scope>
    <source>
        <strain evidence="2 3">L4-6</strain>
    </source>
</reference>
<evidence type="ECO:0000313" key="3">
    <source>
        <dbReference type="Proteomes" id="UP000253782"/>
    </source>
</evidence>
<keyword evidence="3" id="KW-1185">Reference proteome</keyword>
<evidence type="ECO:0000256" key="1">
    <source>
        <dbReference type="NCBIfam" id="TIGR03398"/>
    </source>
</evidence>
<dbReference type="OrthoDB" id="9030356at2"/>
<sequence>MSKSRTIWSWLALASAVLVAIVAWSHIRQPATARSGSTNESVAATSVAQQATAVAAPPVLSRHRGAGPAESALNVRALQKELASRPDAESEIKRIVAFARFRDDVTAYGADRGSMSPDQRRSEARRIMSELAGHVANNEILPLQAEAMSAVLLTDAESDPALRDAEIRNVKQQWNAYSQQTVGPSPALDPRHQAYVRQSTQIIQDVQSKVADPAQQQAIIASRLQALRSQLYDAASPH</sequence>
<evidence type="ECO:0000313" key="2">
    <source>
        <dbReference type="EMBL" id="RDD79990.1"/>
    </source>
</evidence>
<protein>
    <recommendedName>
        <fullName evidence="1">Phospholipase C accessory protein PlcR</fullName>
    </recommendedName>
</protein>
<dbReference type="NCBIfam" id="TIGR03398">
    <property type="entry name" value="plc_access_R"/>
    <property type="match status" value="1"/>
</dbReference>
<proteinExistence type="predicted"/>